<reference evidence="1 2" key="1">
    <citation type="journal article" date="2019" name="Sci. Rep.">
        <title>Comparative genomics of chytrid fungi reveal insights into the obligate biotrophic and pathogenic lifestyle of Synchytrium endobioticum.</title>
        <authorList>
            <person name="van de Vossenberg B.T.L.H."/>
            <person name="Warris S."/>
            <person name="Nguyen H.D.T."/>
            <person name="van Gent-Pelzer M.P.E."/>
            <person name="Joly D.L."/>
            <person name="van de Geest H.C."/>
            <person name="Bonants P.J.M."/>
            <person name="Smith D.S."/>
            <person name="Levesque C.A."/>
            <person name="van der Lee T.A.J."/>
        </authorList>
    </citation>
    <scope>NUCLEOTIDE SEQUENCE [LARGE SCALE GENOMIC DNA]</scope>
    <source>
        <strain evidence="1 2">CBS 675.73</strain>
    </source>
</reference>
<sequence length="78" mass="9240">METSVLTAQQRETLREDEIRTRIDNERYLRDHPEIKDILNHVMSQVLQHKPENLRDFVADVFSDANLAKNVARTKRHS</sequence>
<dbReference type="SUPFAM" id="SSF47391">
    <property type="entry name" value="Dimerization-anchoring domain of cAMP-dependent PK regulatory subunit"/>
    <property type="match status" value="1"/>
</dbReference>
<dbReference type="InterPro" id="IPR059162">
    <property type="entry name" value="RIIAD1"/>
</dbReference>
<proteinExistence type="predicted"/>
<comment type="caution">
    <text evidence="1">The sequence shown here is derived from an EMBL/GenBank/DDBJ whole genome shotgun (WGS) entry which is preliminary data.</text>
</comment>
<dbReference type="CDD" id="cd22971">
    <property type="entry name" value="DD_RIIAD1"/>
    <property type="match status" value="1"/>
</dbReference>
<name>A0A507EHJ0_9FUNG</name>
<accession>A0A507EHJ0</accession>
<evidence type="ECO:0000313" key="1">
    <source>
        <dbReference type="EMBL" id="TPX62756.1"/>
    </source>
</evidence>
<protein>
    <recommendedName>
        <fullName evidence="3">RIIa domain-containing protein</fullName>
    </recommendedName>
</protein>
<dbReference type="AlphaFoldDB" id="A0A507EHJ0"/>
<dbReference type="EMBL" id="QEAP01000639">
    <property type="protein sequence ID" value="TPX62756.1"/>
    <property type="molecule type" value="Genomic_DNA"/>
</dbReference>
<dbReference type="OrthoDB" id="10249338at2759"/>
<evidence type="ECO:0000313" key="2">
    <source>
        <dbReference type="Proteomes" id="UP000320333"/>
    </source>
</evidence>
<evidence type="ECO:0008006" key="3">
    <source>
        <dbReference type="Google" id="ProtNLM"/>
    </source>
</evidence>
<keyword evidence="2" id="KW-1185">Reference proteome</keyword>
<gene>
    <name evidence="1" type="ORF">CcCBS67573_g08805</name>
</gene>
<organism evidence="1 2">
    <name type="scientific">Chytriomyces confervae</name>
    <dbReference type="NCBI Taxonomy" id="246404"/>
    <lineage>
        <taxon>Eukaryota</taxon>
        <taxon>Fungi</taxon>
        <taxon>Fungi incertae sedis</taxon>
        <taxon>Chytridiomycota</taxon>
        <taxon>Chytridiomycota incertae sedis</taxon>
        <taxon>Chytridiomycetes</taxon>
        <taxon>Chytridiales</taxon>
        <taxon>Chytriomycetaceae</taxon>
        <taxon>Chytriomyces</taxon>
    </lineage>
</organism>
<dbReference type="Proteomes" id="UP000320333">
    <property type="component" value="Unassembled WGS sequence"/>
</dbReference>